<gene>
    <name evidence="1" type="ORF">DPMN_106066</name>
</gene>
<accession>A0A9D4QID8</accession>
<name>A0A9D4QID8_DREPO</name>
<dbReference type="Proteomes" id="UP000828390">
    <property type="component" value="Unassembled WGS sequence"/>
</dbReference>
<protein>
    <submittedName>
        <fullName evidence="1">Uncharacterized protein</fullName>
    </submittedName>
</protein>
<evidence type="ECO:0000313" key="1">
    <source>
        <dbReference type="EMBL" id="KAH3832771.1"/>
    </source>
</evidence>
<reference evidence="1" key="2">
    <citation type="submission" date="2020-11" db="EMBL/GenBank/DDBJ databases">
        <authorList>
            <person name="McCartney M.A."/>
            <person name="Auch B."/>
            <person name="Kono T."/>
            <person name="Mallez S."/>
            <person name="Becker A."/>
            <person name="Gohl D.M."/>
            <person name="Silverstein K.A.T."/>
            <person name="Koren S."/>
            <person name="Bechman K.B."/>
            <person name="Herman A."/>
            <person name="Abrahante J.E."/>
            <person name="Garbe J."/>
        </authorList>
    </citation>
    <scope>NUCLEOTIDE SEQUENCE</scope>
    <source>
        <strain evidence="1">Duluth1</strain>
        <tissue evidence="1">Whole animal</tissue>
    </source>
</reference>
<dbReference type="EMBL" id="JAIWYP010000004">
    <property type="protein sequence ID" value="KAH3832771.1"/>
    <property type="molecule type" value="Genomic_DNA"/>
</dbReference>
<organism evidence="1 2">
    <name type="scientific">Dreissena polymorpha</name>
    <name type="common">Zebra mussel</name>
    <name type="synonym">Mytilus polymorpha</name>
    <dbReference type="NCBI Taxonomy" id="45954"/>
    <lineage>
        <taxon>Eukaryota</taxon>
        <taxon>Metazoa</taxon>
        <taxon>Spiralia</taxon>
        <taxon>Lophotrochozoa</taxon>
        <taxon>Mollusca</taxon>
        <taxon>Bivalvia</taxon>
        <taxon>Autobranchia</taxon>
        <taxon>Heteroconchia</taxon>
        <taxon>Euheterodonta</taxon>
        <taxon>Imparidentia</taxon>
        <taxon>Neoheterodontei</taxon>
        <taxon>Myida</taxon>
        <taxon>Dreissenoidea</taxon>
        <taxon>Dreissenidae</taxon>
        <taxon>Dreissena</taxon>
    </lineage>
</organism>
<sequence>MSGWSVHPGDVQHQQGKELEIMSGFKSLSGIVPGASNCERVLANMYVKVDIDNFSPTID</sequence>
<comment type="caution">
    <text evidence="1">The sequence shown here is derived from an EMBL/GenBank/DDBJ whole genome shotgun (WGS) entry which is preliminary data.</text>
</comment>
<proteinExistence type="predicted"/>
<dbReference type="AlphaFoldDB" id="A0A9D4QID8"/>
<evidence type="ECO:0000313" key="2">
    <source>
        <dbReference type="Proteomes" id="UP000828390"/>
    </source>
</evidence>
<reference evidence="1" key="1">
    <citation type="journal article" date="2019" name="bioRxiv">
        <title>The Genome of the Zebra Mussel, Dreissena polymorpha: A Resource for Invasive Species Research.</title>
        <authorList>
            <person name="McCartney M.A."/>
            <person name="Auch B."/>
            <person name="Kono T."/>
            <person name="Mallez S."/>
            <person name="Zhang Y."/>
            <person name="Obille A."/>
            <person name="Becker A."/>
            <person name="Abrahante J.E."/>
            <person name="Garbe J."/>
            <person name="Badalamenti J.P."/>
            <person name="Herman A."/>
            <person name="Mangelson H."/>
            <person name="Liachko I."/>
            <person name="Sullivan S."/>
            <person name="Sone E.D."/>
            <person name="Koren S."/>
            <person name="Silverstein K.A.T."/>
            <person name="Beckman K.B."/>
            <person name="Gohl D.M."/>
        </authorList>
    </citation>
    <scope>NUCLEOTIDE SEQUENCE</scope>
    <source>
        <strain evidence="1">Duluth1</strain>
        <tissue evidence="1">Whole animal</tissue>
    </source>
</reference>
<keyword evidence="2" id="KW-1185">Reference proteome</keyword>